<proteinExistence type="predicted"/>
<keyword evidence="4" id="KW-1185">Reference proteome</keyword>
<reference evidence="3" key="1">
    <citation type="submission" date="2022-08" db="EMBL/GenBank/DDBJ databases">
        <title>Nisaea acidiphila sp. nov., isolated from a marine algal debris and emended description of the genus Nisaea Urios et al. 2008.</title>
        <authorList>
            <person name="Kwon K."/>
        </authorList>
    </citation>
    <scope>NUCLEOTIDE SEQUENCE</scope>
    <source>
        <strain evidence="3">MEBiC11861</strain>
    </source>
</reference>
<dbReference type="InterPro" id="IPR001633">
    <property type="entry name" value="EAL_dom"/>
</dbReference>
<dbReference type="InterPro" id="IPR013767">
    <property type="entry name" value="PAS_fold"/>
</dbReference>
<dbReference type="InterPro" id="IPR000014">
    <property type="entry name" value="PAS"/>
</dbReference>
<gene>
    <name evidence="3" type="ORF">NUH88_19440</name>
</gene>
<evidence type="ECO:0000259" key="1">
    <source>
        <dbReference type="PROSITE" id="PS50112"/>
    </source>
</evidence>
<dbReference type="CDD" id="cd01948">
    <property type="entry name" value="EAL"/>
    <property type="match status" value="1"/>
</dbReference>
<evidence type="ECO:0000259" key="2">
    <source>
        <dbReference type="PROSITE" id="PS50883"/>
    </source>
</evidence>
<dbReference type="InterPro" id="IPR043128">
    <property type="entry name" value="Rev_trsase/Diguanyl_cyclase"/>
</dbReference>
<name>A0A9J7AQ86_9PROT</name>
<dbReference type="InterPro" id="IPR050706">
    <property type="entry name" value="Cyclic-di-GMP_PDE-like"/>
</dbReference>
<dbReference type="Proteomes" id="UP001060336">
    <property type="component" value="Chromosome"/>
</dbReference>
<accession>A0A9J7AQ86</accession>
<dbReference type="SMART" id="SM00091">
    <property type="entry name" value="PAS"/>
    <property type="match status" value="1"/>
</dbReference>
<dbReference type="SMART" id="SM00267">
    <property type="entry name" value="GGDEF"/>
    <property type="match status" value="1"/>
</dbReference>
<dbReference type="PANTHER" id="PTHR33121">
    <property type="entry name" value="CYCLIC DI-GMP PHOSPHODIESTERASE PDEF"/>
    <property type="match status" value="1"/>
</dbReference>
<dbReference type="Gene3D" id="3.20.20.450">
    <property type="entry name" value="EAL domain"/>
    <property type="match status" value="1"/>
</dbReference>
<dbReference type="SUPFAM" id="SSF141868">
    <property type="entry name" value="EAL domain-like"/>
    <property type="match status" value="1"/>
</dbReference>
<dbReference type="SUPFAM" id="SSF55785">
    <property type="entry name" value="PYP-like sensor domain (PAS domain)"/>
    <property type="match status" value="1"/>
</dbReference>
<dbReference type="PROSITE" id="PS50112">
    <property type="entry name" value="PAS"/>
    <property type="match status" value="1"/>
</dbReference>
<dbReference type="SMART" id="SM00052">
    <property type="entry name" value="EAL"/>
    <property type="match status" value="1"/>
</dbReference>
<dbReference type="Gene3D" id="3.30.450.20">
    <property type="entry name" value="PAS domain"/>
    <property type="match status" value="1"/>
</dbReference>
<dbReference type="RefSeq" id="WP_257768305.1">
    <property type="nucleotide sequence ID" value="NZ_CP102480.1"/>
</dbReference>
<dbReference type="PROSITE" id="PS50883">
    <property type="entry name" value="EAL"/>
    <property type="match status" value="1"/>
</dbReference>
<sequence>MSSLDIAGQFSAFDALRDGVFLIDSNGLVVAVNEAGTEMVGLERMRLVGTPIQKYFPDCESVLQSGDGDVVELNGRRADGGAMLVEGRSTETADGGRTCSILVLRDRRTRVALEEKLVWAAFNDPATRLPNLLGFCSHLGQRLQTGDFAGGGREMVVAISLGRLGFFAGTLGEATRARIVREAGDRLGRLDAVLEVALLDDSTLGVIAALGQDEDAIDEFIGALRTCVEVSYSPSENAARIVPHFGISRITDLQLDPEDIVRKARFALNSSMQKAQGSVEIYRDETHRAAVENLVVEHDLRRAISERPEEFWLAYQPKVDCDTGELVGFEALLRWNHPKRGKVPPNEFFPVARQAGIASDLTDIVLERLVSQLKEWRDAGLRTVPVAFNIAADDVREGRLVPMLDRMLREADLPPSILECELTETSIVADVTAAKKIFEKLVAMGLTTAVDDFGTGYSSLVHLTDLPINVVKIDKSFVQTMDTSTGSKAIIQAIIAMTSAMGSVSIAEGVETHAQLREIRDHGCRLVQGYLFDPPLTPDAAADRLAEKRPYAARLQPDMALLV</sequence>
<feature type="domain" description="PAS" evidence="1">
    <location>
        <begin position="12"/>
        <end position="49"/>
    </location>
</feature>
<dbReference type="Gene3D" id="3.30.70.270">
    <property type="match status" value="1"/>
</dbReference>
<dbReference type="InterPro" id="IPR035919">
    <property type="entry name" value="EAL_sf"/>
</dbReference>
<dbReference type="Pfam" id="PF00563">
    <property type="entry name" value="EAL"/>
    <property type="match status" value="1"/>
</dbReference>
<dbReference type="KEGG" id="naci:NUH88_19440"/>
<dbReference type="NCBIfam" id="TIGR00229">
    <property type="entry name" value="sensory_box"/>
    <property type="match status" value="1"/>
</dbReference>
<dbReference type="InterPro" id="IPR000160">
    <property type="entry name" value="GGDEF_dom"/>
</dbReference>
<dbReference type="AlphaFoldDB" id="A0A9J7AQ86"/>
<dbReference type="InterPro" id="IPR035965">
    <property type="entry name" value="PAS-like_dom_sf"/>
</dbReference>
<dbReference type="CDD" id="cd00130">
    <property type="entry name" value="PAS"/>
    <property type="match status" value="1"/>
</dbReference>
<dbReference type="EMBL" id="CP102480">
    <property type="protein sequence ID" value="UUX49560.1"/>
    <property type="molecule type" value="Genomic_DNA"/>
</dbReference>
<organism evidence="3 4">
    <name type="scientific">Nisaea acidiphila</name>
    <dbReference type="NCBI Taxonomy" id="1862145"/>
    <lineage>
        <taxon>Bacteria</taxon>
        <taxon>Pseudomonadati</taxon>
        <taxon>Pseudomonadota</taxon>
        <taxon>Alphaproteobacteria</taxon>
        <taxon>Rhodospirillales</taxon>
        <taxon>Thalassobaculaceae</taxon>
        <taxon>Nisaea</taxon>
    </lineage>
</organism>
<dbReference type="Pfam" id="PF00989">
    <property type="entry name" value="PAS"/>
    <property type="match status" value="1"/>
</dbReference>
<dbReference type="GO" id="GO:0006355">
    <property type="term" value="P:regulation of DNA-templated transcription"/>
    <property type="evidence" value="ECO:0007669"/>
    <property type="project" value="InterPro"/>
</dbReference>
<evidence type="ECO:0000313" key="3">
    <source>
        <dbReference type="EMBL" id="UUX49560.1"/>
    </source>
</evidence>
<protein>
    <submittedName>
        <fullName evidence="3">EAL domain-containing protein</fullName>
    </submittedName>
</protein>
<dbReference type="PANTHER" id="PTHR33121:SF79">
    <property type="entry name" value="CYCLIC DI-GMP PHOSPHODIESTERASE PDED-RELATED"/>
    <property type="match status" value="1"/>
</dbReference>
<evidence type="ECO:0000313" key="4">
    <source>
        <dbReference type="Proteomes" id="UP001060336"/>
    </source>
</evidence>
<feature type="domain" description="EAL" evidence="2">
    <location>
        <begin position="293"/>
        <end position="549"/>
    </location>
</feature>
<dbReference type="GO" id="GO:0071111">
    <property type="term" value="F:cyclic-guanylate-specific phosphodiesterase activity"/>
    <property type="evidence" value="ECO:0007669"/>
    <property type="project" value="InterPro"/>
</dbReference>